<evidence type="ECO:0008006" key="3">
    <source>
        <dbReference type="Google" id="ProtNLM"/>
    </source>
</evidence>
<protein>
    <recommendedName>
        <fullName evidence="3">Peritrophic membrane chitin binding protein-like protein</fullName>
    </recommendedName>
</protein>
<reference evidence="1 2" key="1">
    <citation type="journal article" date="2015" name="Parasit. Vectors">
        <title>Draft genome of the scabies mite.</title>
        <authorList>
            <person name="Rider S.D.Jr."/>
            <person name="Morgan M.S."/>
            <person name="Arlian L.G."/>
        </authorList>
    </citation>
    <scope>NUCLEOTIDE SEQUENCE [LARGE SCALE GENOMIC DNA]</scope>
    <source>
        <strain evidence="1">Arlian Lab</strain>
    </source>
</reference>
<name>A0A132A9Y1_SARSC</name>
<organism evidence="1 2">
    <name type="scientific">Sarcoptes scabiei</name>
    <name type="common">Itch mite</name>
    <name type="synonym">Acarus scabiei</name>
    <dbReference type="NCBI Taxonomy" id="52283"/>
    <lineage>
        <taxon>Eukaryota</taxon>
        <taxon>Metazoa</taxon>
        <taxon>Ecdysozoa</taxon>
        <taxon>Arthropoda</taxon>
        <taxon>Chelicerata</taxon>
        <taxon>Arachnida</taxon>
        <taxon>Acari</taxon>
        <taxon>Acariformes</taxon>
        <taxon>Sarcoptiformes</taxon>
        <taxon>Astigmata</taxon>
        <taxon>Psoroptidia</taxon>
        <taxon>Sarcoptoidea</taxon>
        <taxon>Sarcoptidae</taxon>
        <taxon>Sarcoptinae</taxon>
        <taxon>Sarcoptes</taxon>
    </lineage>
</organism>
<dbReference type="OrthoDB" id="504708at2759"/>
<gene>
    <name evidence="1" type="ORF">QR98_0062620</name>
</gene>
<dbReference type="InterPro" id="IPR052740">
    <property type="entry name" value="CE4"/>
</dbReference>
<accession>A0A132A9Y1</accession>
<dbReference type="EMBL" id="JXLN01011859">
    <property type="protein sequence ID" value="KPM07762.1"/>
    <property type="molecule type" value="Genomic_DNA"/>
</dbReference>
<dbReference type="InterPro" id="IPR011330">
    <property type="entry name" value="Glyco_hydro/deAcase_b/a-brl"/>
</dbReference>
<evidence type="ECO:0000313" key="1">
    <source>
        <dbReference type="EMBL" id="KPM07762.1"/>
    </source>
</evidence>
<dbReference type="Gene3D" id="3.20.20.370">
    <property type="entry name" value="Glycoside hydrolase/deacetylase"/>
    <property type="match status" value="1"/>
</dbReference>
<proteinExistence type="predicted"/>
<evidence type="ECO:0000313" key="2">
    <source>
        <dbReference type="Proteomes" id="UP000616769"/>
    </source>
</evidence>
<dbReference type="SUPFAM" id="SSF88713">
    <property type="entry name" value="Glycoside hydrolase/deacetylase"/>
    <property type="match status" value="1"/>
</dbReference>
<sequence length="253" mass="29835">MERDFLQKIEILHRYSAIPREEIRGMRAPFLQIGGDQQFQMLMDANMTYDSSVSIFDNSPPYWPYTLDFGIQHDCMISPCPTRSYPGLWEIGLIMWHDLIGGGRCTMGNSCTPPSDEQGVFELIMNNFKRHYDTNRAPFGLFYQSNWFTTPHHKAGFLRFIDEVLKLGDVYFVTNWQLLRWIQKPVKLDRIDQFEAWQCPKEHRKQSECLVPNICHVKFQNGDKVSSRFFKTCQRCPNDYPWIDNVEELLSSR</sequence>
<dbReference type="PANTHER" id="PTHR45985:SF12">
    <property type="entry name" value="CHITIN DEACETYLASE-LIKE 5, ISOFORM B"/>
    <property type="match status" value="1"/>
</dbReference>
<dbReference type="VEuPathDB" id="VectorBase:SSCA010149"/>
<dbReference type="GO" id="GO:0005975">
    <property type="term" value="P:carbohydrate metabolic process"/>
    <property type="evidence" value="ECO:0007669"/>
    <property type="project" value="InterPro"/>
</dbReference>
<dbReference type="AlphaFoldDB" id="A0A132A9Y1"/>
<dbReference type="Proteomes" id="UP000616769">
    <property type="component" value="Unassembled WGS sequence"/>
</dbReference>
<dbReference type="PANTHER" id="PTHR45985">
    <property type="match status" value="1"/>
</dbReference>
<comment type="caution">
    <text evidence="1">The sequence shown here is derived from an EMBL/GenBank/DDBJ whole genome shotgun (WGS) entry which is preliminary data.</text>
</comment>